<dbReference type="EMBL" id="BDLU01000077">
    <property type="protein sequence ID" value="GCE85227.1"/>
    <property type="molecule type" value="Genomic_DNA"/>
</dbReference>
<organism evidence="1 2">
    <name type="scientific">Komagataeibacter diospyri</name>
    <dbReference type="NCBI Taxonomy" id="1932662"/>
    <lineage>
        <taxon>Bacteria</taxon>
        <taxon>Pseudomonadati</taxon>
        <taxon>Pseudomonadota</taxon>
        <taxon>Alphaproteobacteria</taxon>
        <taxon>Acetobacterales</taxon>
        <taxon>Acetobacteraceae</taxon>
        <taxon>Komagataeibacter</taxon>
    </lineage>
</organism>
<accession>A0A4P5NXS1</accession>
<reference evidence="2" key="1">
    <citation type="submission" date="2017-01" db="EMBL/GenBank/DDBJ databases">
        <title>Komagataeibacter sp. MSKU9 whole genome sequencing project.</title>
        <authorList>
            <person name="Matsutani M."/>
            <person name="Naloka K."/>
            <person name="Theeragool G."/>
            <person name="Yakushi T."/>
            <person name="Matsushita K."/>
        </authorList>
    </citation>
    <scope>NUCLEOTIDE SEQUENCE [LARGE SCALE GENOMIC DNA]</scope>
    <source>
        <strain evidence="2">MSKU9</strain>
    </source>
</reference>
<sequence>MVGSNIDPQWEIGYARTISYKRKLRVPSHYVKPAPFIATRAHAAARTGPR</sequence>
<comment type="caution">
    <text evidence="1">The sequence shown here is derived from an EMBL/GenBank/DDBJ whole genome shotgun (WGS) entry which is preliminary data.</text>
</comment>
<keyword evidence="2" id="KW-1185">Reference proteome</keyword>
<protein>
    <submittedName>
        <fullName evidence="1">Uncharacterized protein</fullName>
    </submittedName>
</protein>
<dbReference type="AlphaFoldDB" id="A0A4P5NXS1"/>
<proteinExistence type="predicted"/>
<name>A0A4P5NXS1_9PROT</name>
<gene>
    <name evidence="1" type="ORF">MSKU9_3368</name>
</gene>
<evidence type="ECO:0000313" key="1">
    <source>
        <dbReference type="EMBL" id="GCE85227.1"/>
    </source>
</evidence>
<dbReference type="Proteomes" id="UP000315095">
    <property type="component" value="Unassembled WGS sequence"/>
</dbReference>
<evidence type="ECO:0000313" key="2">
    <source>
        <dbReference type="Proteomes" id="UP000315095"/>
    </source>
</evidence>